<reference evidence="1" key="1">
    <citation type="submission" date="2020-04" db="EMBL/GenBank/DDBJ databases">
        <title>A desert anoxygenic phototrophic bacterium fixes CO2 using RubisCO under aerobic conditions.</title>
        <authorList>
            <person name="Tang K."/>
        </authorList>
    </citation>
    <scope>NUCLEOTIDE SEQUENCE [LARGE SCALE GENOMIC DNA]</scope>
    <source>
        <strain evidence="1">MIMtkB3</strain>
    </source>
</reference>
<dbReference type="AlphaFoldDB" id="A0A858R401"/>
<proteinExistence type="predicted"/>
<dbReference type="Gene3D" id="3.20.20.370">
    <property type="entry name" value="Glycoside hydrolase/deacetylase"/>
    <property type="match status" value="1"/>
</dbReference>
<dbReference type="GO" id="GO:0005975">
    <property type="term" value="P:carbohydrate metabolic process"/>
    <property type="evidence" value="ECO:0007669"/>
    <property type="project" value="InterPro"/>
</dbReference>
<dbReference type="SUPFAM" id="SSF88713">
    <property type="entry name" value="Glycoside hydrolase/deacetylase"/>
    <property type="match status" value="1"/>
</dbReference>
<dbReference type="EMBL" id="CP051775">
    <property type="protein sequence ID" value="QJE72108.1"/>
    <property type="molecule type" value="Genomic_DNA"/>
</dbReference>
<dbReference type="InterPro" id="IPR011330">
    <property type="entry name" value="Glyco_hydro/deAcase_b/a-brl"/>
</dbReference>
<name>A0A858R401_9PROT</name>
<keyword evidence="2" id="KW-1185">Reference proteome</keyword>
<evidence type="ECO:0000313" key="2">
    <source>
        <dbReference type="Proteomes" id="UP000501891"/>
    </source>
</evidence>
<organism evidence="1 2">
    <name type="scientific">Aerophototrophica crusticola</name>
    <dbReference type="NCBI Taxonomy" id="1709002"/>
    <lineage>
        <taxon>Bacteria</taxon>
        <taxon>Pseudomonadati</taxon>
        <taxon>Pseudomonadota</taxon>
        <taxon>Alphaproteobacteria</taxon>
        <taxon>Rhodospirillales</taxon>
        <taxon>Rhodospirillaceae</taxon>
        <taxon>Aerophototrophica</taxon>
    </lineage>
</organism>
<dbReference type="KEGG" id="acru:HHL28_02410"/>
<evidence type="ECO:0000313" key="1">
    <source>
        <dbReference type="EMBL" id="QJE72108.1"/>
    </source>
</evidence>
<sequence>MTIPVEGAWPAARARLMDPPPAADSLLRPRADQAARLPTDRPLLAVVVDVEEEFDWAAPFDPANTSVTALRHIHRAQRLFDRHGLRPTYAVDYPVATQAEGYEPLREILADGRCHIGAQLHPWVTPPAGEIVGKRHSFPGNLPPGLERAKLVRLKAALEDTFGLSPLLYKAGRYGVGPNTAGLLHSLGFRIDASLVPSRDYRPLGGPDFRDSPLGPFWFGPGRSLLEIPVTCGFIGLAGGLPQPLAARLTAPALEPFGLPAVLSRTGLLGRVQLTPEGVPLAEAMALTRALLRRGTLVFQLCFHSPSLAVGHTPYVRTRTDLDRFLGWLADYLDFFFGEVGGAPTTPADLLSLAEANRGSGPP</sequence>
<accession>A0A858R401</accession>
<dbReference type="CDD" id="cd10935">
    <property type="entry name" value="CE4_WalW"/>
    <property type="match status" value="1"/>
</dbReference>
<dbReference type="Proteomes" id="UP000501891">
    <property type="component" value="Chromosome"/>
</dbReference>
<protein>
    <submittedName>
        <fullName evidence="1">WalW protein</fullName>
    </submittedName>
</protein>
<gene>
    <name evidence="1" type="ORF">HHL28_02410</name>
</gene>